<evidence type="ECO:0000313" key="1">
    <source>
        <dbReference type="EMBL" id="CAB0027849.1"/>
    </source>
</evidence>
<dbReference type="AlphaFoldDB" id="A0A6H5HXT9"/>
<organism evidence="1 2">
    <name type="scientific">Trichogramma brassicae</name>
    <dbReference type="NCBI Taxonomy" id="86971"/>
    <lineage>
        <taxon>Eukaryota</taxon>
        <taxon>Metazoa</taxon>
        <taxon>Ecdysozoa</taxon>
        <taxon>Arthropoda</taxon>
        <taxon>Hexapoda</taxon>
        <taxon>Insecta</taxon>
        <taxon>Pterygota</taxon>
        <taxon>Neoptera</taxon>
        <taxon>Endopterygota</taxon>
        <taxon>Hymenoptera</taxon>
        <taxon>Apocrita</taxon>
        <taxon>Proctotrupomorpha</taxon>
        <taxon>Chalcidoidea</taxon>
        <taxon>Trichogrammatidae</taxon>
        <taxon>Trichogramma</taxon>
    </lineage>
</organism>
<evidence type="ECO:0000313" key="2">
    <source>
        <dbReference type="Proteomes" id="UP000479190"/>
    </source>
</evidence>
<proteinExistence type="predicted"/>
<accession>A0A6H5HXT9</accession>
<dbReference type="Proteomes" id="UP000479190">
    <property type="component" value="Unassembled WGS sequence"/>
</dbReference>
<gene>
    <name evidence="1" type="ORF">TBRA_LOCUS79</name>
</gene>
<sequence length="320" mass="35961">MYCQPDLREWDLHLHELRQAINTAVNATTKVSPAYLNFGRHPQQPKSLRREVEERGPKVQLSPEIWKDRVKRLDALRDDVARFIDQAHEKQKRHFDKGRVRVSFQEATNQEVSTEMEQQAAREWARQEFQRVFVASNEARASGATPRFDEECLRGLARLAETDPHLFRILASPKVRYYVAVRRSPPSPLESILLAPTQAAAEVAVEAGAVPQVPDNAADEAVVEAEVVPQVPENAAGAAIGERGAQTKQVAVLEEPKKPQIRLTGSLFNDLKPMPTDELDPLERACFNCRDQFGCGRNTQTDTYAGQAFPTKALLCLQNF</sequence>
<name>A0A6H5HXT9_9HYME</name>
<reference evidence="1 2" key="1">
    <citation type="submission" date="2020-02" db="EMBL/GenBank/DDBJ databases">
        <authorList>
            <person name="Ferguson B K."/>
        </authorList>
    </citation>
    <scope>NUCLEOTIDE SEQUENCE [LARGE SCALE GENOMIC DNA]</scope>
</reference>
<keyword evidence="2" id="KW-1185">Reference proteome</keyword>
<dbReference type="EMBL" id="CADCXV010000009">
    <property type="protein sequence ID" value="CAB0027849.1"/>
    <property type="molecule type" value="Genomic_DNA"/>
</dbReference>
<protein>
    <submittedName>
        <fullName evidence="1">Uncharacterized protein</fullName>
    </submittedName>
</protein>